<feature type="chain" id="PRO_5047320041" description="C1q domain-containing protein" evidence="1">
    <location>
        <begin position="19"/>
        <end position="251"/>
    </location>
</feature>
<protein>
    <recommendedName>
        <fullName evidence="4">C1q domain-containing protein</fullName>
    </recommendedName>
</protein>
<keyword evidence="1" id="KW-0732">Signal</keyword>
<gene>
    <name evidence="2" type="ORF">GCM10023210_27060</name>
</gene>
<feature type="signal peptide" evidence="1">
    <location>
        <begin position="1"/>
        <end position="18"/>
    </location>
</feature>
<proteinExistence type="predicted"/>
<name>A0ABP9MHX6_9FLAO</name>
<organism evidence="2 3">
    <name type="scientific">Chryseobacterium ginsengisoli</name>
    <dbReference type="NCBI Taxonomy" id="363853"/>
    <lineage>
        <taxon>Bacteria</taxon>
        <taxon>Pseudomonadati</taxon>
        <taxon>Bacteroidota</taxon>
        <taxon>Flavobacteriia</taxon>
        <taxon>Flavobacteriales</taxon>
        <taxon>Weeksellaceae</taxon>
        <taxon>Chryseobacterium group</taxon>
        <taxon>Chryseobacterium</taxon>
    </lineage>
</organism>
<reference evidence="3" key="1">
    <citation type="journal article" date="2019" name="Int. J. Syst. Evol. Microbiol.">
        <title>The Global Catalogue of Microorganisms (GCM) 10K type strain sequencing project: providing services to taxonomists for standard genome sequencing and annotation.</title>
        <authorList>
            <consortium name="The Broad Institute Genomics Platform"/>
            <consortium name="The Broad Institute Genome Sequencing Center for Infectious Disease"/>
            <person name="Wu L."/>
            <person name="Ma J."/>
        </authorList>
    </citation>
    <scope>NUCLEOTIDE SEQUENCE [LARGE SCALE GENOMIC DNA]</scope>
    <source>
        <strain evidence="3">JCM 18019</strain>
    </source>
</reference>
<dbReference type="EMBL" id="BAABHX010000004">
    <property type="protein sequence ID" value="GAA5094926.1"/>
    <property type="molecule type" value="Genomic_DNA"/>
</dbReference>
<dbReference type="RefSeq" id="WP_345204975.1">
    <property type="nucleotide sequence ID" value="NZ_BAABHX010000004.1"/>
</dbReference>
<keyword evidence="3" id="KW-1185">Reference proteome</keyword>
<comment type="caution">
    <text evidence="2">The sequence shown here is derived from an EMBL/GenBank/DDBJ whole genome shotgun (WGS) entry which is preliminary data.</text>
</comment>
<evidence type="ECO:0000256" key="1">
    <source>
        <dbReference type="SAM" id="SignalP"/>
    </source>
</evidence>
<accession>A0ABP9MHX6</accession>
<evidence type="ECO:0008006" key="4">
    <source>
        <dbReference type="Google" id="ProtNLM"/>
    </source>
</evidence>
<evidence type="ECO:0000313" key="2">
    <source>
        <dbReference type="EMBL" id="GAA5094926.1"/>
    </source>
</evidence>
<dbReference type="Proteomes" id="UP001500353">
    <property type="component" value="Unassembled WGS sequence"/>
</dbReference>
<evidence type="ECO:0000313" key="3">
    <source>
        <dbReference type="Proteomes" id="UP001500353"/>
    </source>
</evidence>
<sequence>MSRIYFSLLLTAFGLANGQVGINTATPDPSAILDLSQSSKAGGLKFPTVALQSTTDIITIPNPASGLMIFNTATAGTGLGAVTAGSIYKFNGTIWKKLSTKDETLNGNVPKVVAFGKKVSTTTTCNGINEGFFALEQISNPAILSSSGAFTAPQSGYYSFSVYSKQYMPANPNQAYNTAPFIFSVGLDAFTYKFRGSGYGDQGAATSGIVYLVQGQVTPPWQWTFGTGNICGSAGRIKEQSVIWEFIGGTL</sequence>